<evidence type="ECO:0000256" key="6">
    <source>
        <dbReference type="SAM" id="Phobius"/>
    </source>
</evidence>
<evidence type="ECO:0000256" key="5">
    <source>
        <dbReference type="ARBA" id="ARBA00023136"/>
    </source>
</evidence>
<feature type="transmembrane region" description="Helical" evidence="6">
    <location>
        <begin position="120"/>
        <end position="140"/>
    </location>
</feature>
<sequence>MIQISKEEIKNLPIIKQVLAFLRSITFETLQGISLYDLIKHYFIGLIKDAFTYRASAIAFSFFMALFPFALFILNLIPFIPLEHFQDDFLEFVAQSVPPNTYDAIASILKDIMSNSYKGLLSSGFLLSVFLMSNGINALLDGFEMSSNISKKRGYFRQYAVAIGLSLIIAFLLLLTVATIVIVEILVQQIKLQDFVSNSISILEWSRYGFVLLMILTITSLIYKFGTKETRSIHFFNHGSIMTTVLFLVSSYIFGIYVEKFARYNELYGSIGTLLVMMFYVWINCILLLLGFELNAFIYKLKQKNN</sequence>
<dbReference type="Proteomes" id="UP000007599">
    <property type="component" value="Chromosome I"/>
</dbReference>
<keyword evidence="5 6" id="KW-0472">Membrane</keyword>
<dbReference type="KEGG" id="fin:KQS_03845"/>
<comment type="subcellular location">
    <subcellularLocation>
        <location evidence="1">Cell membrane</location>
        <topology evidence="1">Multi-pass membrane protein</topology>
    </subcellularLocation>
</comment>
<dbReference type="OrthoDB" id="977385at2"/>
<organism evidence="7 8">
    <name type="scientific">Flavobacterium indicum (strain DSM 17447 / CIP 109464 / GPTSA100-9)</name>
    <dbReference type="NCBI Taxonomy" id="1094466"/>
    <lineage>
        <taxon>Bacteria</taxon>
        <taxon>Pseudomonadati</taxon>
        <taxon>Bacteroidota</taxon>
        <taxon>Flavobacteriia</taxon>
        <taxon>Flavobacteriales</taxon>
        <taxon>Flavobacteriaceae</taxon>
        <taxon>Flavobacterium</taxon>
    </lineage>
</organism>
<evidence type="ECO:0000313" key="7">
    <source>
        <dbReference type="EMBL" id="CCG52754.1"/>
    </source>
</evidence>
<reference evidence="8" key="2">
    <citation type="submission" date="2012-03" db="EMBL/GenBank/DDBJ databases">
        <title>Complete genome sequence of Flavobacterium indicum GPTSA100-9T, isolated from warm spring water.</title>
        <authorList>
            <person name="Barbier P."/>
            <person name="Houel A."/>
            <person name="Loux V."/>
            <person name="Poulain J."/>
            <person name="Bernardet J.-F."/>
            <person name="Touchon M."/>
            <person name="Duchaud E."/>
        </authorList>
    </citation>
    <scope>NUCLEOTIDE SEQUENCE [LARGE SCALE GENOMIC DNA]</scope>
    <source>
        <strain evidence="8">DSM 17447 / CIP 109464 / GPTSA100-9</strain>
    </source>
</reference>
<dbReference type="NCBIfam" id="TIGR00765">
    <property type="entry name" value="yihY_not_rbn"/>
    <property type="match status" value="1"/>
</dbReference>
<dbReference type="EMBL" id="HE774682">
    <property type="protein sequence ID" value="CCG52754.1"/>
    <property type="molecule type" value="Genomic_DNA"/>
</dbReference>
<evidence type="ECO:0000256" key="1">
    <source>
        <dbReference type="ARBA" id="ARBA00004651"/>
    </source>
</evidence>
<accession>H8XTF7</accession>
<protein>
    <submittedName>
        <fullName evidence="7">Uncharacterized protein</fullName>
    </submittedName>
</protein>
<dbReference type="Pfam" id="PF03631">
    <property type="entry name" value="Virul_fac_BrkB"/>
    <property type="match status" value="1"/>
</dbReference>
<dbReference type="STRING" id="1094466.KQS_03845"/>
<dbReference type="PANTHER" id="PTHR30213">
    <property type="entry name" value="INNER MEMBRANE PROTEIN YHJD"/>
    <property type="match status" value="1"/>
</dbReference>
<feature type="transmembrane region" description="Helical" evidence="6">
    <location>
        <begin position="161"/>
        <end position="185"/>
    </location>
</feature>
<evidence type="ECO:0000256" key="4">
    <source>
        <dbReference type="ARBA" id="ARBA00022989"/>
    </source>
</evidence>
<feature type="transmembrane region" description="Helical" evidence="6">
    <location>
        <begin position="235"/>
        <end position="257"/>
    </location>
</feature>
<gene>
    <name evidence="7" type="primary">yfkH</name>
    <name evidence="7" type="ordered locus">KQS_03845</name>
</gene>
<keyword evidence="8" id="KW-1185">Reference proteome</keyword>
<dbReference type="GO" id="GO:0005886">
    <property type="term" value="C:plasma membrane"/>
    <property type="evidence" value="ECO:0007669"/>
    <property type="project" value="UniProtKB-SubCell"/>
</dbReference>
<evidence type="ECO:0000256" key="2">
    <source>
        <dbReference type="ARBA" id="ARBA00022475"/>
    </source>
</evidence>
<keyword evidence="4 6" id="KW-1133">Transmembrane helix</keyword>
<feature type="transmembrane region" description="Helical" evidence="6">
    <location>
        <begin position="205"/>
        <end position="223"/>
    </location>
</feature>
<dbReference type="InterPro" id="IPR017039">
    <property type="entry name" value="Virul_fac_BrkB"/>
</dbReference>
<keyword evidence="2" id="KW-1003">Cell membrane</keyword>
<feature type="transmembrane region" description="Helical" evidence="6">
    <location>
        <begin position="277"/>
        <end position="299"/>
    </location>
</feature>
<dbReference type="PANTHER" id="PTHR30213:SF0">
    <property type="entry name" value="UPF0761 MEMBRANE PROTEIN YIHY"/>
    <property type="match status" value="1"/>
</dbReference>
<feature type="transmembrane region" description="Helical" evidence="6">
    <location>
        <begin position="57"/>
        <end position="80"/>
    </location>
</feature>
<evidence type="ECO:0000256" key="3">
    <source>
        <dbReference type="ARBA" id="ARBA00022692"/>
    </source>
</evidence>
<dbReference type="PIRSF" id="PIRSF035875">
    <property type="entry name" value="RNase_BN"/>
    <property type="match status" value="1"/>
</dbReference>
<keyword evidence="3 6" id="KW-0812">Transmembrane</keyword>
<dbReference type="RefSeq" id="WP_014387896.1">
    <property type="nucleotide sequence ID" value="NC_017025.1"/>
</dbReference>
<evidence type="ECO:0000313" key="8">
    <source>
        <dbReference type="Proteomes" id="UP000007599"/>
    </source>
</evidence>
<reference evidence="7 8" key="1">
    <citation type="journal article" date="2012" name="J. Bacteriol.">
        <title>Complete Genome Sequence of Flavobacterium indicum GPSTA100-9T, Isolated from Warm Spring Water.</title>
        <authorList>
            <person name="Barbier P."/>
            <person name="Houel A."/>
            <person name="Loux V."/>
            <person name="Poulain J."/>
            <person name="Bernardet J.F."/>
            <person name="Touchon M."/>
            <person name="Duchaud E."/>
        </authorList>
    </citation>
    <scope>NUCLEOTIDE SEQUENCE [LARGE SCALE GENOMIC DNA]</scope>
    <source>
        <strain evidence="8">DSM 17447 / CIP 109464 / GPTSA100-9</strain>
    </source>
</reference>
<proteinExistence type="predicted"/>
<dbReference type="eggNOG" id="COG1295">
    <property type="taxonomic scope" value="Bacteria"/>
</dbReference>
<dbReference type="PATRIC" id="fig|1094466.5.peg.759"/>
<dbReference type="AlphaFoldDB" id="H8XTF7"/>
<name>H8XTF7_FLAIG</name>
<dbReference type="HOGENOM" id="CLU_045539_4_2_10"/>